<dbReference type="Proteomes" id="UP000815677">
    <property type="component" value="Unassembled WGS sequence"/>
</dbReference>
<dbReference type="CDD" id="cd00299">
    <property type="entry name" value="GST_C_family"/>
    <property type="match status" value="1"/>
</dbReference>
<gene>
    <name evidence="3" type="ORF">MCHLO_14830</name>
</gene>
<dbReference type="EMBL" id="DF849678">
    <property type="protein sequence ID" value="GAT58392.1"/>
    <property type="molecule type" value="Genomic_DNA"/>
</dbReference>
<evidence type="ECO:0000259" key="1">
    <source>
        <dbReference type="Pfam" id="PF13417"/>
    </source>
</evidence>
<dbReference type="Pfam" id="PF25907">
    <property type="entry name" value="DUF7962"/>
    <property type="match status" value="1"/>
</dbReference>
<accession>A0ABQ0M584</accession>
<proteinExistence type="predicted"/>
<dbReference type="SUPFAM" id="SSF47616">
    <property type="entry name" value="GST C-terminal domain-like"/>
    <property type="match status" value="1"/>
</dbReference>
<feature type="domain" description="GST N-terminal" evidence="1">
    <location>
        <begin position="5"/>
        <end position="79"/>
    </location>
</feature>
<sequence length="331" mass="36447">MSAILYRFDGSPFSTKVSHLLLLKNIPHKWVNVSRVMPRPEIGEMLGIGHRRSPILAIGRDVYCDTLLISNVLERRFADTTTYPTIFPPKKNSNGASSISDATIMKLFAKHWAEDMLFFSVIIMGLTQFENLPAPFLRDRETLIGRVDVEKAIAERPAATSNLVAHLTFLEDILADGREWIFDTAGPGYVDVSVGITCHRAHLSLGPDKTVFKEETFPRITAWMARYDAHFGALEKGYTPEVITGDEAAANGAASAYEDVETLVGFDTADGERLGVSVGDRISATCPGSNPTEGMLVALSREEVVVETNGTKGTFRCHFPRIDLTIRRAVS</sequence>
<dbReference type="Pfam" id="PF13417">
    <property type="entry name" value="GST_N_3"/>
    <property type="match status" value="1"/>
</dbReference>
<keyword evidence="4" id="KW-1185">Reference proteome</keyword>
<reference evidence="3" key="1">
    <citation type="submission" date="2014-09" db="EMBL/GenBank/DDBJ databases">
        <title>Genome sequence of the luminous mushroom Mycena chlorophos for searching fungal bioluminescence genes.</title>
        <authorList>
            <person name="Tanaka Y."/>
            <person name="Kasuga D."/>
            <person name="Oba Y."/>
            <person name="Hase S."/>
            <person name="Sato K."/>
            <person name="Oba Y."/>
            <person name="Sakakibara Y."/>
        </authorList>
    </citation>
    <scope>NUCLEOTIDE SEQUENCE</scope>
</reference>
<evidence type="ECO:0000313" key="3">
    <source>
        <dbReference type="EMBL" id="GAT58392.1"/>
    </source>
</evidence>
<protein>
    <submittedName>
        <fullName evidence="3">Glutathione S-transferase</fullName>
    </submittedName>
</protein>
<dbReference type="Gene3D" id="3.40.30.110">
    <property type="match status" value="2"/>
</dbReference>
<dbReference type="Gene3D" id="1.20.1050.10">
    <property type="match status" value="1"/>
</dbReference>
<dbReference type="InterPro" id="IPR004045">
    <property type="entry name" value="Glutathione_S-Trfase_N"/>
</dbReference>
<evidence type="ECO:0000259" key="2">
    <source>
        <dbReference type="Pfam" id="PF25907"/>
    </source>
</evidence>
<dbReference type="CDD" id="cd00570">
    <property type="entry name" value="GST_N_family"/>
    <property type="match status" value="1"/>
</dbReference>
<name>A0ABQ0M584_MYCCL</name>
<organism evidence="3 4">
    <name type="scientific">Mycena chlorophos</name>
    <name type="common">Agaric fungus</name>
    <name type="synonym">Agaricus chlorophos</name>
    <dbReference type="NCBI Taxonomy" id="658473"/>
    <lineage>
        <taxon>Eukaryota</taxon>
        <taxon>Fungi</taxon>
        <taxon>Dikarya</taxon>
        <taxon>Basidiomycota</taxon>
        <taxon>Agaricomycotina</taxon>
        <taxon>Agaricomycetes</taxon>
        <taxon>Agaricomycetidae</taxon>
        <taxon>Agaricales</taxon>
        <taxon>Marasmiineae</taxon>
        <taxon>Mycenaceae</taxon>
        <taxon>Mycena</taxon>
    </lineage>
</organism>
<feature type="domain" description="DUF7962" evidence="2">
    <location>
        <begin position="136"/>
        <end position="229"/>
    </location>
</feature>
<dbReference type="SUPFAM" id="SSF52833">
    <property type="entry name" value="Thioredoxin-like"/>
    <property type="match status" value="1"/>
</dbReference>
<dbReference type="InterPro" id="IPR036282">
    <property type="entry name" value="Glutathione-S-Trfase_C_sf"/>
</dbReference>
<dbReference type="InterPro" id="IPR058268">
    <property type="entry name" value="DUF7962"/>
</dbReference>
<dbReference type="InterPro" id="IPR036249">
    <property type="entry name" value="Thioredoxin-like_sf"/>
</dbReference>
<evidence type="ECO:0000313" key="4">
    <source>
        <dbReference type="Proteomes" id="UP000815677"/>
    </source>
</evidence>